<dbReference type="InterPro" id="IPR046255">
    <property type="entry name" value="DUF6288"/>
</dbReference>
<proteinExistence type="predicted"/>
<dbReference type="AlphaFoldDB" id="A0A851GB78"/>
<dbReference type="Gene3D" id="1.25.10.10">
    <property type="entry name" value="Leucine-rich Repeat Variant"/>
    <property type="match status" value="1"/>
</dbReference>
<evidence type="ECO:0000313" key="1">
    <source>
        <dbReference type="EMBL" id="NWK55008.1"/>
    </source>
</evidence>
<name>A0A851GB78_9BACT</name>
<dbReference type="InterPro" id="IPR016024">
    <property type="entry name" value="ARM-type_fold"/>
</dbReference>
<dbReference type="SUPFAM" id="SSF48371">
    <property type="entry name" value="ARM repeat"/>
    <property type="match status" value="1"/>
</dbReference>
<dbReference type="SUPFAM" id="SSF50156">
    <property type="entry name" value="PDZ domain-like"/>
    <property type="match status" value="1"/>
</dbReference>
<dbReference type="Gene3D" id="2.30.42.10">
    <property type="match status" value="1"/>
</dbReference>
<dbReference type="Proteomes" id="UP000557872">
    <property type="component" value="Unassembled WGS sequence"/>
</dbReference>
<dbReference type="EMBL" id="JACBAZ010000002">
    <property type="protein sequence ID" value="NWK55008.1"/>
    <property type="molecule type" value="Genomic_DNA"/>
</dbReference>
<keyword evidence="2" id="KW-1185">Reference proteome</keyword>
<dbReference type="InterPro" id="IPR011989">
    <property type="entry name" value="ARM-like"/>
</dbReference>
<protein>
    <submittedName>
        <fullName evidence="1">Acetylesterase</fullName>
    </submittedName>
</protein>
<dbReference type="Pfam" id="PF19805">
    <property type="entry name" value="DUF6288"/>
    <property type="match status" value="1"/>
</dbReference>
<reference evidence="1 2" key="1">
    <citation type="submission" date="2020-07" db="EMBL/GenBank/DDBJ databases">
        <title>Roseicoccus Jingziensis gen. nov., sp. nov., isolated from coastal seawater.</title>
        <authorList>
            <person name="Feng X."/>
        </authorList>
    </citation>
    <scope>NUCLEOTIDE SEQUENCE [LARGE SCALE GENOMIC DNA]</scope>
    <source>
        <strain evidence="1 2">N1E253</strain>
    </source>
</reference>
<dbReference type="PROSITE" id="PS51257">
    <property type="entry name" value="PROKAR_LIPOPROTEIN"/>
    <property type="match status" value="1"/>
</dbReference>
<organism evidence="1 2">
    <name type="scientific">Oceaniferula marina</name>
    <dbReference type="NCBI Taxonomy" id="2748318"/>
    <lineage>
        <taxon>Bacteria</taxon>
        <taxon>Pseudomonadati</taxon>
        <taxon>Verrucomicrobiota</taxon>
        <taxon>Verrucomicrobiia</taxon>
        <taxon>Verrucomicrobiales</taxon>
        <taxon>Verrucomicrobiaceae</taxon>
        <taxon>Oceaniferula</taxon>
    </lineage>
</organism>
<dbReference type="InterPro" id="IPR036034">
    <property type="entry name" value="PDZ_sf"/>
</dbReference>
<dbReference type="RefSeq" id="WP_178931553.1">
    <property type="nucleotide sequence ID" value="NZ_JACBAZ010000002.1"/>
</dbReference>
<accession>A0A851GB78</accession>
<comment type="caution">
    <text evidence="1">The sequence shown here is derived from an EMBL/GenBank/DDBJ whole genome shotgun (WGS) entry which is preliminary data.</text>
</comment>
<sequence>MIKTITSQWFVILITGVSCWLELAASLQAAGNPSIAINPDFTKGASIPAGASHDWNLGPTGIRGWMYSHKMETSEARQIAVTQVAKGSPADPTFQLGDVILGLVGKPFNHDPRTEFGKAISAAEATNGELQLIRWRQGKTSNVTVKLPILGAYSATAPFDCAKSKRIFEQGCKALAIKMKAKPEAGNGITRSLNALALLASGNPEYLPIIREQVKWAANYRDPESRSLHSWFYGPVNILLAEYTIATGDQRFMPDLKRITMEIVHGQSQVGSWGHRFIREDGRLGGYGMMNAPGLPLTVSLILARKAGVKDPALDRAIEKSARLIRFYVGKGSVPYGDHHPWIQTHDDNGKNGIAAVMFNLLDDAEAAGYFSSMSIASYGGERDNGHTGNFLNMLWAMPGVAISGPHASGAWMKEFGWYYDLARCSDGSYRHQGPPATKPDSYRNWDCTGAYLLAYAQPLRKIFLTGKKQGVATQISKQSAAQFIEDGKGWSSKNKNSLYADLTDEELYEKLKSWSPVVRERAALALAKRDTTSVDRFIPLLKVSDLPTQLGACQALAKLKAQSAPAVPALINTLKSRDLWLRVKAAEALAAIGPAAKPALPELLTILANNDLQNDPRAMEQRYLCFALFAQRDGLLRGSLDGVNREALYAAVRNGLKNEDGRARSSLASVFKKLTFEEIEPLLPAIHAAVVEPAPSGIMFASGILLSGLEILAKYHIREGLPLCFEVMEIEKWGKKNRITGCLKALQLYEGSAKPMLPRLKQLERQLRNHREAKSLESTIELIQTTTKLIESSSRTPTLRSIGH</sequence>
<evidence type="ECO:0000313" key="2">
    <source>
        <dbReference type="Proteomes" id="UP000557872"/>
    </source>
</evidence>
<gene>
    <name evidence="1" type="ORF">HW115_05270</name>
</gene>